<gene>
    <name evidence="1" type="ORF">CEXT_44651</name>
</gene>
<evidence type="ECO:0000313" key="1">
    <source>
        <dbReference type="EMBL" id="GIY09548.1"/>
    </source>
</evidence>
<proteinExistence type="predicted"/>
<evidence type="ECO:0000313" key="2">
    <source>
        <dbReference type="Proteomes" id="UP001054945"/>
    </source>
</evidence>
<organism evidence="1 2">
    <name type="scientific">Caerostris extrusa</name>
    <name type="common">Bark spider</name>
    <name type="synonym">Caerostris bankana</name>
    <dbReference type="NCBI Taxonomy" id="172846"/>
    <lineage>
        <taxon>Eukaryota</taxon>
        <taxon>Metazoa</taxon>
        <taxon>Ecdysozoa</taxon>
        <taxon>Arthropoda</taxon>
        <taxon>Chelicerata</taxon>
        <taxon>Arachnida</taxon>
        <taxon>Araneae</taxon>
        <taxon>Araneomorphae</taxon>
        <taxon>Entelegynae</taxon>
        <taxon>Araneoidea</taxon>
        <taxon>Araneidae</taxon>
        <taxon>Caerostris</taxon>
    </lineage>
</organism>
<dbReference type="EMBL" id="BPLR01006398">
    <property type="protein sequence ID" value="GIY09548.1"/>
    <property type="molecule type" value="Genomic_DNA"/>
</dbReference>
<protein>
    <recommendedName>
        <fullName evidence="3">Reverse transcriptase domain-containing protein</fullName>
    </recommendedName>
</protein>
<comment type="caution">
    <text evidence="1">The sequence shown here is derived from an EMBL/GenBank/DDBJ whole genome shotgun (WGS) entry which is preliminary data.</text>
</comment>
<reference evidence="1 2" key="1">
    <citation type="submission" date="2021-06" db="EMBL/GenBank/DDBJ databases">
        <title>Caerostris extrusa draft genome.</title>
        <authorList>
            <person name="Kono N."/>
            <person name="Arakawa K."/>
        </authorList>
    </citation>
    <scope>NUCLEOTIDE SEQUENCE [LARGE SCALE GENOMIC DNA]</scope>
</reference>
<keyword evidence="2" id="KW-1185">Reference proteome</keyword>
<dbReference type="Proteomes" id="UP001054945">
    <property type="component" value="Unassembled WGS sequence"/>
</dbReference>
<accession>A0AAV4QHM4</accession>
<evidence type="ECO:0008006" key="3">
    <source>
        <dbReference type="Google" id="ProtNLM"/>
    </source>
</evidence>
<name>A0AAV4QHM4_CAEEX</name>
<dbReference type="AlphaFoldDB" id="A0AAV4QHM4"/>
<sequence length="85" mass="9778">MSIDIDSYWLSLQGYGADGERQINLCPEKKCLLSKYQSEFHSGRCTLDNILFLETAIQKAFVTQKLVSIFFDMEKAYNELGVRAF</sequence>